<gene>
    <name evidence="8" type="ORF">EEDITHA_LOCUS14565</name>
</gene>
<accession>A0AAU9UPP0</accession>
<keyword evidence="2 6" id="KW-0812">Transmembrane</keyword>
<evidence type="ECO:0000256" key="5">
    <source>
        <dbReference type="ARBA" id="ARBA00023136"/>
    </source>
</evidence>
<sequence>MDPQKIFDYSEESPAERIARKSKDSPFMIIGIAGLIGVCSYGAYKFKSRGKMSTSVFLMQLRVAAQGTVVAALTIGIGYSMAQRYLLKEGKKE</sequence>
<feature type="transmembrane region" description="Helical" evidence="6">
    <location>
        <begin position="64"/>
        <end position="82"/>
    </location>
</feature>
<comment type="subcellular location">
    <subcellularLocation>
        <location evidence="1">Mitochondrion membrane</location>
    </subcellularLocation>
</comment>
<dbReference type="Pfam" id="PF04588">
    <property type="entry name" value="HIG_1_N"/>
    <property type="match status" value="1"/>
</dbReference>
<dbReference type="AlphaFoldDB" id="A0AAU9UPP0"/>
<dbReference type="GO" id="GO:0031966">
    <property type="term" value="C:mitochondrial membrane"/>
    <property type="evidence" value="ECO:0007669"/>
    <property type="project" value="UniProtKB-SubCell"/>
</dbReference>
<keyword evidence="9" id="KW-1185">Reference proteome</keyword>
<evidence type="ECO:0000256" key="1">
    <source>
        <dbReference type="ARBA" id="ARBA00004325"/>
    </source>
</evidence>
<evidence type="ECO:0000256" key="2">
    <source>
        <dbReference type="ARBA" id="ARBA00022692"/>
    </source>
</evidence>
<keyword evidence="3 6" id="KW-1133">Transmembrane helix</keyword>
<organism evidence="8 9">
    <name type="scientific">Euphydryas editha</name>
    <name type="common">Edith's checkerspot</name>
    <dbReference type="NCBI Taxonomy" id="104508"/>
    <lineage>
        <taxon>Eukaryota</taxon>
        <taxon>Metazoa</taxon>
        <taxon>Ecdysozoa</taxon>
        <taxon>Arthropoda</taxon>
        <taxon>Hexapoda</taxon>
        <taxon>Insecta</taxon>
        <taxon>Pterygota</taxon>
        <taxon>Neoptera</taxon>
        <taxon>Endopterygota</taxon>
        <taxon>Lepidoptera</taxon>
        <taxon>Glossata</taxon>
        <taxon>Ditrysia</taxon>
        <taxon>Papilionoidea</taxon>
        <taxon>Nymphalidae</taxon>
        <taxon>Nymphalinae</taxon>
        <taxon>Euphydryas</taxon>
    </lineage>
</organism>
<feature type="domain" description="HIG1" evidence="7">
    <location>
        <begin position="1"/>
        <end position="91"/>
    </location>
</feature>
<dbReference type="PANTHER" id="PTHR12297">
    <property type="entry name" value="HYPOXIA-INDUCBILE GENE 1 HIG1 -RELATED"/>
    <property type="match status" value="1"/>
</dbReference>
<dbReference type="PROSITE" id="PS51503">
    <property type="entry name" value="HIG1"/>
    <property type="match status" value="1"/>
</dbReference>
<dbReference type="EMBL" id="CAKOGL010000022">
    <property type="protein sequence ID" value="CAH2099609.1"/>
    <property type="molecule type" value="Genomic_DNA"/>
</dbReference>
<feature type="transmembrane region" description="Helical" evidence="6">
    <location>
        <begin position="27"/>
        <end position="44"/>
    </location>
</feature>
<protein>
    <recommendedName>
        <fullName evidence="7">HIG1 domain-containing protein</fullName>
    </recommendedName>
</protein>
<evidence type="ECO:0000313" key="8">
    <source>
        <dbReference type="EMBL" id="CAH2099609.1"/>
    </source>
</evidence>
<keyword evidence="4" id="KW-0496">Mitochondrion</keyword>
<name>A0AAU9UPP0_EUPED</name>
<evidence type="ECO:0000256" key="3">
    <source>
        <dbReference type="ARBA" id="ARBA00022989"/>
    </source>
</evidence>
<dbReference type="Proteomes" id="UP001153954">
    <property type="component" value="Unassembled WGS sequence"/>
</dbReference>
<dbReference type="GO" id="GO:0097250">
    <property type="term" value="P:mitochondrial respirasome assembly"/>
    <property type="evidence" value="ECO:0007669"/>
    <property type="project" value="TreeGrafter"/>
</dbReference>
<proteinExistence type="predicted"/>
<evidence type="ECO:0000256" key="6">
    <source>
        <dbReference type="SAM" id="Phobius"/>
    </source>
</evidence>
<evidence type="ECO:0000256" key="4">
    <source>
        <dbReference type="ARBA" id="ARBA00023128"/>
    </source>
</evidence>
<evidence type="ECO:0000259" key="7">
    <source>
        <dbReference type="PROSITE" id="PS51503"/>
    </source>
</evidence>
<evidence type="ECO:0000313" key="9">
    <source>
        <dbReference type="Proteomes" id="UP001153954"/>
    </source>
</evidence>
<dbReference type="PANTHER" id="PTHR12297:SF3">
    <property type="entry name" value="HIG1 DOMAIN FAMILY MEMBER 1A"/>
    <property type="match status" value="1"/>
</dbReference>
<dbReference type="InterPro" id="IPR007667">
    <property type="entry name" value="Hypoxia_induced_domain"/>
</dbReference>
<reference evidence="8" key="1">
    <citation type="submission" date="2022-03" db="EMBL/GenBank/DDBJ databases">
        <authorList>
            <person name="Tunstrom K."/>
        </authorList>
    </citation>
    <scope>NUCLEOTIDE SEQUENCE</scope>
</reference>
<dbReference type="Gene3D" id="6.10.140.1320">
    <property type="match status" value="1"/>
</dbReference>
<keyword evidence="5 6" id="KW-0472">Membrane</keyword>
<comment type="caution">
    <text evidence="8">The sequence shown here is derived from an EMBL/GenBank/DDBJ whole genome shotgun (WGS) entry which is preliminary data.</text>
</comment>
<dbReference type="InterPro" id="IPR050355">
    <property type="entry name" value="RCF1"/>
</dbReference>